<evidence type="ECO:0000256" key="9">
    <source>
        <dbReference type="ARBA" id="ARBA00034808"/>
    </source>
</evidence>
<dbReference type="InterPro" id="IPR027417">
    <property type="entry name" value="P-loop_NTPase"/>
</dbReference>
<keyword evidence="3 11" id="KW-0378">Hydrolase</keyword>
<keyword evidence="7" id="KW-0413">Isomerase</keyword>
<accession>A0A7K4MX21</accession>
<evidence type="ECO:0000256" key="4">
    <source>
        <dbReference type="ARBA" id="ARBA00022806"/>
    </source>
</evidence>
<dbReference type="InterPro" id="IPR014016">
    <property type="entry name" value="UvrD-like_ATP-bd"/>
</dbReference>
<evidence type="ECO:0000256" key="6">
    <source>
        <dbReference type="ARBA" id="ARBA00023125"/>
    </source>
</evidence>
<evidence type="ECO:0000256" key="11">
    <source>
        <dbReference type="PROSITE-ProRule" id="PRU00560"/>
    </source>
</evidence>
<evidence type="ECO:0000256" key="1">
    <source>
        <dbReference type="ARBA" id="ARBA00009922"/>
    </source>
</evidence>
<keyword evidence="4 11" id="KW-0347">Helicase</keyword>
<feature type="domain" description="UvrD-like helicase ATP-binding" evidence="12">
    <location>
        <begin position="1"/>
        <end position="265"/>
    </location>
</feature>
<name>A0A7K4MX21_9ARCH</name>
<sequence>MAIIRKKIMGPPGTGKTHRLVNHYLAKEINDLHTDPQRIAYVTFSKATALDGAKKIKTVFPGVELLYISTLHGMGTKELGINTKEKLLKGKKWKQFKNVYPVYSDINFDTFINESGATIHQDKNLQVINFARAKLISLEEACLALNYHEGSVDIYRVQQLEHDIEYYKKKNNMVEFSDMIKLFVDKEKHLALDAIFLDEAQDLNPLQWRMVFHIESQCKRSYIAGDDDQTIYDFQGASSNIFIDLPGERDDQEKSYRVPKAVHRQALKILPHISKRVKKKWYAKDDEGEFIPNSYLEELDFSKGEWMILATTNKLLKEFSEHFYRTGLRIFGKNNSILPNSVLEAYRFWIKLNNGELIATEDAKKIWEYLHYNKGHVKYGSSSGKTLLGDEMVSLDILKKDHGLLIEGDWQQLSFEENTKNYIKSILKKGDDLSTDSRIELSTIHGAKGRERENIVLCMDYGTETQSEMLSQKALDDPDSTHRLFFVGVTRAMQRLYILAPLTSHYYTIGEPVI</sequence>
<dbReference type="PANTHER" id="PTHR11070:SF2">
    <property type="entry name" value="ATP-DEPENDENT DNA HELICASE SRS2"/>
    <property type="match status" value="1"/>
</dbReference>
<keyword evidence="5 11" id="KW-0067">ATP-binding</keyword>
<comment type="similarity">
    <text evidence="1">Belongs to the helicase family. UvrD subfamily.</text>
</comment>
<dbReference type="GO" id="GO:0000725">
    <property type="term" value="P:recombinational repair"/>
    <property type="evidence" value="ECO:0007669"/>
    <property type="project" value="TreeGrafter"/>
</dbReference>
<keyword evidence="6" id="KW-0238">DNA-binding</keyword>
<dbReference type="EMBL" id="JACATH010000019">
    <property type="protein sequence ID" value="NWJ57846.1"/>
    <property type="molecule type" value="Genomic_DNA"/>
</dbReference>
<dbReference type="GO" id="GO:0016787">
    <property type="term" value="F:hydrolase activity"/>
    <property type="evidence" value="ECO:0007669"/>
    <property type="project" value="UniProtKB-UniRule"/>
</dbReference>
<comment type="catalytic activity">
    <reaction evidence="8">
        <text>Couples ATP hydrolysis with the unwinding of duplex DNA by translocating in the 3'-5' direction.</text>
        <dbReference type="EC" id="5.6.2.4"/>
    </reaction>
</comment>
<organism evidence="13 14">
    <name type="scientific">Marine Group I thaumarchaeote</name>
    <dbReference type="NCBI Taxonomy" id="2511932"/>
    <lineage>
        <taxon>Archaea</taxon>
        <taxon>Nitrososphaerota</taxon>
        <taxon>Marine Group I</taxon>
    </lineage>
</organism>
<dbReference type="InterPro" id="IPR000212">
    <property type="entry name" value="DNA_helicase_UvrD/REP"/>
</dbReference>
<evidence type="ECO:0000259" key="12">
    <source>
        <dbReference type="PROSITE" id="PS51198"/>
    </source>
</evidence>
<dbReference type="PROSITE" id="PS51198">
    <property type="entry name" value="UVRD_HELICASE_ATP_BIND"/>
    <property type="match status" value="1"/>
</dbReference>
<dbReference type="Gene3D" id="1.10.10.160">
    <property type="match status" value="1"/>
</dbReference>
<evidence type="ECO:0000256" key="7">
    <source>
        <dbReference type="ARBA" id="ARBA00023235"/>
    </source>
</evidence>
<dbReference type="InterPro" id="IPR013986">
    <property type="entry name" value="DExx_box_DNA_helicase_dom_sf"/>
</dbReference>
<comment type="catalytic activity">
    <reaction evidence="10">
        <text>ATP + H2O = ADP + phosphate + H(+)</text>
        <dbReference type="Rhea" id="RHEA:13065"/>
        <dbReference type="ChEBI" id="CHEBI:15377"/>
        <dbReference type="ChEBI" id="CHEBI:15378"/>
        <dbReference type="ChEBI" id="CHEBI:30616"/>
        <dbReference type="ChEBI" id="CHEBI:43474"/>
        <dbReference type="ChEBI" id="CHEBI:456216"/>
        <dbReference type="EC" id="5.6.2.4"/>
    </reaction>
</comment>
<dbReference type="InterPro" id="IPR014017">
    <property type="entry name" value="DNA_helicase_UvrD-like_C"/>
</dbReference>
<dbReference type="GO" id="GO:0003677">
    <property type="term" value="F:DNA binding"/>
    <property type="evidence" value="ECO:0007669"/>
    <property type="project" value="UniProtKB-KW"/>
</dbReference>
<evidence type="ECO:0000256" key="2">
    <source>
        <dbReference type="ARBA" id="ARBA00022741"/>
    </source>
</evidence>
<dbReference type="Proteomes" id="UP000575480">
    <property type="component" value="Unassembled WGS sequence"/>
</dbReference>
<proteinExistence type="inferred from homology"/>
<feature type="binding site" evidence="11">
    <location>
        <begin position="10"/>
        <end position="17"/>
    </location>
    <ligand>
        <name>ATP</name>
        <dbReference type="ChEBI" id="CHEBI:30616"/>
    </ligand>
</feature>
<dbReference type="GO" id="GO:0043138">
    <property type="term" value="F:3'-5' DNA helicase activity"/>
    <property type="evidence" value="ECO:0007669"/>
    <property type="project" value="UniProtKB-EC"/>
</dbReference>
<gene>
    <name evidence="13" type="ORF">HX858_08915</name>
</gene>
<comment type="caution">
    <text evidence="13">The sequence shown here is derived from an EMBL/GenBank/DDBJ whole genome shotgun (WGS) entry which is preliminary data.</text>
</comment>
<dbReference type="SUPFAM" id="SSF52540">
    <property type="entry name" value="P-loop containing nucleoside triphosphate hydrolases"/>
    <property type="match status" value="1"/>
</dbReference>
<evidence type="ECO:0000256" key="10">
    <source>
        <dbReference type="ARBA" id="ARBA00048988"/>
    </source>
</evidence>
<dbReference type="GO" id="GO:0005524">
    <property type="term" value="F:ATP binding"/>
    <property type="evidence" value="ECO:0007669"/>
    <property type="project" value="UniProtKB-UniRule"/>
</dbReference>
<evidence type="ECO:0000256" key="3">
    <source>
        <dbReference type="ARBA" id="ARBA00022801"/>
    </source>
</evidence>
<dbReference type="AlphaFoldDB" id="A0A7K4MX21"/>
<dbReference type="PANTHER" id="PTHR11070">
    <property type="entry name" value="UVRD / RECB / PCRA DNA HELICASE FAMILY MEMBER"/>
    <property type="match status" value="1"/>
</dbReference>
<evidence type="ECO:0000313" key="14">
    <source>
        <dbReference type="Proteomes" id="UP000575480"/>
    </source>
</evidence>
<keyword evidence="2 11" id="KW-0547">Nucleotide-binding</keyword>
<evidence type="ECO:0000313" key="13">
    <source>
        <dbReference type="EMBL" id="NWJ57846.1"/>
    </source>
</evidence>
<dbReference type="Pfam" id="PF00580">
    <property type="entry name" value="UvrD-helicase"/>
    <property type="match status" value="1"/>
</dbReference>
<evidence type="ECO:0000256" key="5">
    <source>
        <dbReference type="ARBA" id="ARBA00022840"/>
    </source>
</evidence>
<protein>
    <recommendedName>
        <fullName evidence="9">DNA 3'-5' helicase</fullName>
        <ecNumber evidence="9">5.6.2.4</ecNumber>
    </recommendedName>
</protein>
<reference evidence="13 14" key="1">
    <citation type="journal article" date="2019" name="Environ. Microbiol.">
        <title>Genomics insights into ecotype formation of ammonia-oxidizing archaea in the deep ocean.</title>
        <authorList>
            <person name="Wang Y."/>
            <person name="Huang J.M."/>
            <person name="Cui G.J."/>
            <person name="Nunoura T."/>
            <person name="Takaki Y."/>
            <person name="Li W.L."/>
            <person name="Li J."/>
            <person name="Gao Z.M."/>
            <person name="Takai K."/>
            <person name="Zhang A.Q."/>
            <person name="Stepanauskas R."/>
        </authorList>
    </citation>
    <scope>NUCLEOTIDE SEQUENCE [LARGE SCALE GENOMIC DNA]</scope>
    <source>
        <strain evidence="13 14">L15a</strain>
    </source>
</reference>
<dbReference type="Pfam" id="PF13361">
    <property type="entry name" value="UvrD_C"/>
    <property type="match status" value="1"/>
</dbReference>
<evidence type="ECO:0000256" key="8">
    <source>
        <dbReference type="ARBA" id="ARBA00034617"/>
    </source>
</evidence>
<dbReference type="Gene3D" id="3.40.50.300">
    <property type="entry name" value="P-loop containing nucleotide triphosphate hydrolases"/>
    <property type="match status" value="2"/>
</dbReference>
<dbReference type="EC" id="5.6.2.4" evidence="9"/>